<evidence type="ECO:0000313" key="2">
    <source>
        <dbReference type="EMBL" id="KAG5663684.1"/>
    </source>
</evidence>
<organism evidence="2 3">
    <name type="scientific">Fusarium avenaceum</name>
    <dbReference type="NCBI Taxonomy" id="40199"/>
    <lineage>
        <taxon>Eukaryota</taxon>
        <taxon>Fungi</taxon>
        <taxon>Dikarya</taxon>
        <taxon>Ascomycota</taxon>
        <taxon>Pezizomycotina</taxon>
        <taxon>Sordariomycetes</taxon>
        <taxon>Hypocreomycetidae</taxon>
        <taxon>Hypocreales</taxon>
        <taxon>Nectriaceae</taxon>
        <taxon>Fusarium</taxon>
        <taxon>Fusarium tricinctum species complex</taxon>
    </lineage>
</organism>
<protein>
    <submittedName>
        <fullName evidence="2">Uncharacterized protein</fullName>
    </submittedName>
</protein>
<evidence type="ECO:0000256" key="1">
    <source>
        <dbReference type="SAM" id="MobiDB-lite"/>
    </source>
</evidence>
<feature type="region of interest" description="Disordered" evidence="1">
    <location>
        <begin position="286"/>
        <end position="312"/>
    </location>
</feature>
<evidence type="ECO:0000313" key="3">
    <source>
        <dbReference type="Proteomes" id="UP000782241"/>
    </source>
</evidence>
<dbReference type="Proteomes" id="UP000782241">
    <property type="component" value="Unassembled WGS sequence"/>
</dbReference>
<sequence length="407" mass="45710">MPFTIAGVLAIFLPETQFDAFLKSYESPRGWERIKYPVDMEVQSLITEEQVLELAKQFPDCSTISQIGPDIWLQFPKVKTKANAGVLKVNSVDEATYRVPWGLARCNGQVLPKAPLMRTLSKAWPSKTHGSKPFAQSNTEEFPRLSSSIDRSKSMFKSNRSISNKVKLEPEDIVTLNRTTKMLAGILVERESKRAVMFPAVSDLDDLETKKVYSSDGQRLLGRILEPVEKSRLQLARLGSGELHNRFQNRNLSICPNPQFGQQCVMNTPAIGRRFLYRAGKQFDIKKTGPSKTRPPHLSGIKFGPEATQSDPEHSIHFERGIYFTNTPVTLQDFENKDPSFGRLITVCEEINEAVTPTSAPIQVSGLTSGFTDLWSADPVSDFRNYMVYGEELSSLLDRGWTVVEAE</sequence>
<reference evidence="2" key="1">
    <citation type="submission" date="2021-04" db="EMBL/GenBank/DDBJ databases">
        <title>Draft genome of Fusarium avenaceum strain F156N33, isolated from an atmospheric sample in Virginia.</title>
        <authorList>
            <person name="Yang S."/>
            <person name="Vinatzer B.A."/>
            <person name="Coleman J."/>
        </authorList>
    </citation>
    <scope>NUCLEOTIDE SEQUENCE</scope>
    <source>
        <strain evidence="2">F156N33</strain>
    </source>
</reference>
<dbReference type="AlphaFoldDB" id="A0A9P7H7N1"/>
<dbReference type="EMBL" id="JAGPUO010000003">
    <property type="protein sequence ID" value="KAG5663684.1"/>
    <property type="molecule type" value="Genomic_DNA"/>
</dbReference>
<keyword evidence="3" id="KW-1185">Reference proteome</keyword>
<proteinExistence type="predicted"/>
<comment type="caution">
    <text evidence="2">The sequence shown here is derived from an EMBL/GenBank/DDBJ whole genome shotgun (WGS) entry which is preliminary data.</text>
</comment>
<accession>A0A9P7H7N1</accession>
<name>A0A9P7H7N1_9HYPO</name>
<gene>
    <name evidence="2" type="ORF">KAF25_006269</name>
</gene>